<gene>
    <name evidence="2" type="ORF">L490_2827</name>
</gene>
<proteinExistence type="predicted"/>
<feature type="domain" description="GP-PDE" evidence="1">
    <location>
        <begin position="39"/>
        <end position="277"/>
    </location>
</feature>
<dbReference type="Pfam" id="PF03009">
    <property type="entry name" value="GDPD"/>
    <property type="match status" value="1"/>
</dbReference>
<dbReference type="Gene3D" id="3.20.20.190">
    <property type="entry name" value="Phosphatidylinositol (PI) phosphodiesterase"/>
    <property type="match status" value="1"/>
</dbReference>
<dbReference type="NCBIfam" id="NF006989">
    <property type="entry name" value="PRK09454.1"/>
    <property type="match status" value="1"/>
</dbReference>
<dbReference type="EMBL" id="JGWH01000121">
    <property type="protein sequence ID" value="KCV33275.1"/>
    <property type="molecule type" value="Genomic_DNA"/>
</dbReference>
<dbReference type="InterPro" id="IPR017946">
    <property type="entry name" value="PLC-like_Pdiesterase_TIM-brl"/>
</dbReference>
<evidence type="ECO:0000313" key="2">
    <source>
        <dbReference type="EMBL" id="KCV33275.1"/>
    </source>
</evidence>
<reference evidence="2 3" key="1">
    <citation type="submission" date="2014-03" db="EMBL/GenBank/DDBJ databases">
        <title>Genome sequence of Bordetella bronchiseptica.</title>
        <authorList>
            <person name="Harvill E."/>
            <person name="Goodfield L.L."/>
            <person name="Ivanov Y.V."/>
            <person name="Meyer J.A."/>
            <person name="Muse S.J."/>
            <person name="Jacobs N."/>
            <person name="Bendor L."/>
            <person name="Smallridge W.E."/>
            <person name="Brinkac L.M."/>
            <person name="Sanka R."/>
            <person name="Kim M."/>
            <person name="Losada L."/>
        </authorList>
    </citation>
    <scope>NUCLEOTIDE SEQUENCE [LARGE SCALE GENOMIC DNA]</scope>
    <source>
        <strain evidence="2 3">00-P-2796</strain>
    </source>
</reference>
<evidence type="ECO:0000259" key="1">
    <source>
        <dbReference type="PROSITE" id="PS51704"/>
    </source>
</evidence>
<dbReference type="Proteomes" id="UP000025756">
    <property type="component" value="Unassembled WGS sequence"/>
</dbReference>
<dbReference type="PANTHER" id="PTHR46211">
    <property type="entry name" value="GLYCEROPHOSPHORYL DIESTER PHOSPHODIESTERASE"/>
    <property type="match status" value="1"/>
</dbReference>
<sequence>MHGRRRRSGYACRLERGCAQPHFPKPSIMTAPLPAWPYSPYIAHRGGGRLAPENTLAAMRVGAAHGFTMFEFDVKLSRDNVEVLLHDDDVDRTSNGHGPAASKTYAELAQLDAGGWYSPQYAGEPVPTFSAVARYALANGIACNVEIKPCPGREAETGAAVARAAAALWQDAQPAPLLSSFAEPALHAARGAAPHLPRALLVERVPADWLERLRKYDCIALNINQRDATPELIDAVHQAGYRIAAWTVNDPARARLLLDWGMDAIFTDELAAIRPAA</sequence>
<dbReference type="CDD" id="cd08562">
    <property type="entry name" value="GDPD_EcUgpQ_like"/>
    <property type="match status" value="1"/>
</dbReference>
<dbReference type="PROSITE" id="PS51704">
    <property type="entry name" value="GP_PDE"/>
    <property type="match status" value="1"/>
</dbReference>
<name>A0ABR4RBK6_BORBO</name>
<dbReference type="PANTHER" id="PTHR46211:SF1">
    <property type="entry name" value="GLYCEROPHOSPHODIESTER PHOSPHODIESTERASE, CYTOPLASMIC"/>
    <property type="match status" value="1"/>
</dbReference>
<organism evidence="2 3">
    <name type="scientific">Bordetella bronchiseptica 00-P-2796</name>
    <dbReference type="NCBI Taxonomy" id="1331199"/>
    <lineage>
        <taxon>Bacteria</taxon>
        <taxon>Pseudomonadati</taxon>
        <taxon>Pseudomonadota</taxon>
        <taxon>Betaproteobacteria</taxon>
        <taxon>Burkholderiales</taxon>
        <taxon>Alcaligenaceae</taxon>
        <taxon>Bordetella</taxon>
    </lineage>
</organism>
<comment type="caution">
    <text evidence="2">The sequence shown here is derived from an EMBL/GenBank/DDBJ whole genome shotgun (WGS) entry which is preliminary data.</text>
</comment>
<dbReference type="InterPro" id="IPR030395">
    <property type="entry name" value="GP_PDE_dom"/>
</dbReference>
<keyword evidence="3" id="KW-1185">Reference proteome</keyword>
<protein>
    <submittedName>
        <fullName evidence="2">Glycerophosphodiester phosphodiesterase domain protein</fullName>
    </submittedName>
</protein>
<dbReference type="SUPFAM" id="SSF51695">
    <property type="entry name" value="PLC-like phosphodiesterases"/>
    <property type="match status" value="1"/>
</dbReference>
<accession>A0ABR4RBK6</accession>
<evidence type="ECO:0000313" key="3">
    <source>
        <dbReference type="Proteomes" id="UP000025756"/>
    </source>
</evidence>